<keyword evidence="3" id="KW-1185">Reference proteome</keyword>
<protein>
    <recommendedName>
        <fullName evidence="1">Peptidase C51 domain-containing protein</fullName>
    </recommendedName>
</protein>
<dbReference type="Gene3D" id="3.90.1720.10">
    <property type="entry name" value="endopeptidase domain like (from Nostoc punctiforme)"/>
    <property type="match status" value="1"/>
</dbReference>
<name>K0YN92_9ACTO</name>
<dbReference type="RefSeq" id="WP_006681908.1">
    <property type="nucleotide sequence ID" value="NZ_JH815212.1"/>
</dbReference>
<evidence type="ECO:0000259" key="1">
    <source>
        <dbReference type="Pfam" id="PF05257"/>
    </source>
</evidence>
<dbReference type="InterPro" id="IPR038765">
    <property type="entry name" value="Papain-like_cys_pep_sf"/>
</dbReference>
<dbReference type="SUPFAM" id="SSF54001">
    <property type="entry name" value="Cysteine proteinases"/>
    <property type="match status" value="1"/>
</dbReference>
<dbReference type="EMBL" id="AGWQ01000010">
    <property type="protein sequence ID" value="EJZ84936.1"/>
    <property type="molecule type" value="Genomic_DNA"/>
</dbReference>
<dbReference type="Proteomes" id="UP000003994">
    <property type="component" value="Unassembled WGS sequence"/>
</dbReference>
<feature type="domain" description="Peptidase C51" evidence="1">
    <location>
        <begin position="44"/>
        <end position="127"/>
    </location>
</feature>
<dbReference type="InterPro" id="IPR007921">
    <property type="entry name" value="CHAP_dom"/>
</dbReference>
<organism evidence="2 3">
    <name type="scientific">Schaalia turicensis ACS-279-V-Col4</name>
    <dbReference type="NCBI Taxonomy" id="883077"/>
    <lineage>
        <taxon>Bacteria</taxon>
        <taxon>Bacillati</taxon>
        <taxon>Actinomycetota</taxon>
        <taxon>Actinomycetes</taxon>
        <taxon>Actinomycetales</taxon>
        <taxon>Actinomycetaceae</taxon>
        <taxon>Schaalia</taxon>
    </lineage>
</organism>
<reference evidence="2 3" key="1">
    <citation type="submission" date="2012-07" db="EMBL/GenBank/DDBJ databases">
        <title>The Genome Sequence of Actinomyces turicensis ACS-279-V-COL4.</title>
        <authorList>
            <consortium name="The Broad Institute Genome Sequencing Platform"/>
            <person name="Earl A."/>
            <person name="Ward D."/>
            <person name="Feldgarden M."/>
            <person name="Gevers D."/>
            <person name="Saerens B."/>
            <person name="Vaneechoutte M."/>
            <person name="Walker B."/>
            <person name="Young S.K."/>
            <person name="Zeng Q."/>
            <person name="Gargeya S."/>
            <person name="Fitzgerald M."/>
            <person name="Haas B."/>
            <person name="Abouelleil A."/>
            <person name="Alvarado L."/>
            <person name="Arachchi H.M."/>
            <person name="Berlin A."/>
            <person name="Chapman S.B."/>
            <person name="Goldberg J."/>
            <person name="Griggs A."/>
            <person name="Gujja S."/>
            <person name="Hansen M."/>
            <person name="Howarth C."/>
            <person name="Imamovic A."/>
            <person name="Larimer J."/>
            <person name="McCowen C."/>
            <person name="Montmayeur A."/>
            <person name="Murphy C."/>
            <person name="Neiman D."/>
            <person name="Pearson M."/>
            <person name="Priest M."/>
            <person name="Roberts A."/>
            <person name="Saif S."/>
            <person name="Shea T."/>
            <person name="Sisk P."/>
            <person name="Sykes S."/>
            <person name="Wortman J."/>
            <person name="Nusbaum C."/>
            <person name="Birren B."/>
        </authorList>
    </citation>
    <scope>NUCLEOTIDE SEQUENCE [LARGE SCALE GENOMIC DNA]</scope>
    <source>
        <strain evidence="2 3">ACS-279-V-Col4</strain>
    </source>
</reference>
<comment type="caution">
    <text evidence="2">The sequence shown here is derived from an EMBL/GenBank/DDBJ whole genome shotgun (WGS) entry which is preliminary data.</text>
</comment>
<proteinExistence type="predicted"/>
<evidence type="ECO:0000313" key="2">
    <source>
        <dbReference type="EMBL" id="EJZ84936.1"/>
    </source>
</evidence>
<dbReference type="eggNOG" id="COG0791">
    <property type="taxonomic scope" value="Bacteria"/>
</dbReference>
<accession>K0YN92</accession>
<sequence>MATAEQALNVARGELGYSRWTDPQEGTKYGRDYATRHGAYFGASGVPYCAMFVTYVLRQVGMTPPGGDFAYVPSGINAARNLGRLVAKANAQAGDLACFDWDGDGVADHVGFVEHNYGSYYQTIEGNTSSGASGSQSNGGGVYRRTRNLSSVIAVIRPDYTGASASSWELEEDGIWGAHTAKRFRQVFALPTNAGWEPTAVRALQYFLSWALDAYRLKAATGVDRIPVDGFDGPITIGAFQAWWNYSGIPAGHRVPVTKTWDTQTVQAMQIALNHSWAGSKALAVKP</sequence>
<dbReference type="STRING" id="883077.HMPREF9241_01712"/>
<dbReference type="AlphaFoldDB" id="K0YN92"/>
<evidence type="ECO:0000313" key="3">
    <source>
        <dbReference type="Proteomes" id="UP000003994"/>
    </source>
</evidence>
<dbReference type="HOGENOM" id="CLU_996529_0_0_11"/>
<dbReference type="Pfam" id="PF05257">
    <property type="entry name" value="CHAP"/>
    <property type="match status" value="1"/>
</dbReference>
<dbReference type="PATRIC" id="fig|883077.3.peg.1725"/>
<gene>
    <name evidence="2" type="ORF">HMPREF9241_01712</name>
</gene>